<organism evidence="3 4">
    <name type="scientific">Amycolatopsis halotolerans</name>
    <dbReference type="NCBI Taxonomy" id="330083"/>
    <lineage>
        <taxon>Bacteria</taxon>
        <taxon>Bacillati</taxon>
        <taxon>Actinomycetota</taxon>
        <taxon>Actinomycetes</taxon>
        <taxon>Pseudonocardiales</taxon>
        <taxon>Pseudonocardiaceae</taxon>
        <taxon>Amycolatopsis</taxon>
    </lineage>
</organism>
<accession>A0ABV7QE54</accession>
<keyword evidence="4" id="KW-1185">Reference proteome</keyword>
<dbReference type="NCBIfam" id="TIGR01426">
    <property type="entry name" value="MGT"/>
    <property type="match status" value="1"/>
</dbReference>
<evidence type="ECO:0000256" key="2">
    <source>
        <dbReference type="ARBA" id="ARBA00022679"/>
    </source>
</evidence>
<proteinExistence type="inferred from homology"/>
<dbReference type="PANTHER" id="PTHR48050:SF13">
    <property type="entry name" value="STEROL 3-BETA-GLUCOSYLTRANSFERASE UGT80A2"/>
    <property type="match status" value="1"/>
</dbReference>
<name>A0ABV7QE54_9PSEU</name>
<dbReference type="Pfam" id="PF00201">
    <property type="entry name" value="UDPGT"/>
    <property type="match status" value="1"/>
</dbReference>
<dbReference type="InterPro" id="IPR006326">
    <property type="entry name" value="UDPGT_MGT-like"/>
</dbReference>
<protein>
    <submittedName>
        <fullName evidence="3">Macrolide family glycosyltransferase</fullName>
    </submittedName>
</protein>
<dbReference type="Proteomes" id="UP001595764">
    <property type="component" value="Unassembled WGS sequence"/>
</dbReference>
<keyword evidence="2" id="KW-0808">Transferase</keyword>
<evidence type="ECO:0000313" key="3">
    <source>
        <dbReference type="EMBL" id="MFC3510628.1"/>
    </source>
</evidence>
<dbReference type="PANTHER" id="PTHR48050">
    <property type="entry name" value="STEROL 3-BETA-GLUCOSYLTRANSFERASE"/>
    <property type="match status" value="1"/>
</dbReference>
<comment type="caution">
    <text evidence="3">The sequence shown here is derived from an EMBL/GenBank/DDBJ whole genome shotgun (WGS) entry which is preliminary data.</text>
</comment>
<dbReference type="SUPFAM" id="SSF53756">
    <property type="entry name" value="UDP-Glycosyltransferase/glycogen phosphorylase"/>
    <property type="match status" value="1"/>
</dbReference>
<dbReference type="EMBL" id="JBHRWI010000015">
    <property type="protein sequence ID" value="MFC3510628.1"/>
    <property type="molecule type" value="Genomic_DNA"/>
</dbReference>
<dbReference type="Gene3D" id="3.40.50.2000">
    <property type="entry name" value="Glycogen Phosphorylase B"/>
    <property type="match status" value="2"/>
</dbReference>
<evidence type="ECO:0000256" key="1">
    <source>
        <dbReference type="ARBA" id="ARBA00009995"/>
    </source>
</evidence>
<evidence type="ECO:0000313" key="4">
    <source>
        <dbReference type="Proteomes" id="UP001595764"/>
    </source>
</evidence>
<dbReference type="RefSeq" id="WP_377868704.1">
    <property type="nucleotide sequence ID" value="NZ_JBHMAY010000007.1"/>
</dbReference>
<comment type="similarity">
    <text evidence="1">Belongs to the UDP-glycosyltransferase family.</text>
</comment>
<dbReference type="CDD" id="cd03784">
    <property type="entry name" value="GT1_Gtf-like"/>
    <property type="match status" value="1"/>
</dbReference>
<sequence length="403" mass="43986">MANLPSYGHVLPSLEVIRELVARGHRVSYANDPAFADVITAVGADFIPYRSTLLSYLDGRAEWPSDEIAHRDLFLDDAIAMTPQLRAAFEHDRPDLVLYDQGVGAVRVLAEQWRVPHVMFSPNSVPDRSDDELLREFEERRRDPRFSVHYGRWAEWLRNNGIPSGYLGRPARELALIPRVLQPNPDRVDSRRTTFVGPCFGARSEAWQPPAGVERVLLVSLGSTFTGKPGFYRDCVAAFGDLPGWHVVLQIGKHVDPAVLGELPGTVEVRDWVPQLAVLEKASAFVTHGGMGGCVEGLFHGVPMIAVPQDPHTDQPDNADVLVRLGVGRRIDPGRVTAGALRESLLELVGSPEVAARLAEVRQELMAEGGTARAADLIEAELAAARGIGGHSAAQPGRTRPVS</sequence>
<dbReference type="InterPro" id="IPR050426">
    <property type="entry name" value="Glycosyltransferase_28"/>
</dbReference>
<reference evidence="4" key="1">
    <citation type="journal article" date="2019" name="Int. J. Syst. Evol. Microbiol.">
        <title>The Global Catalogue of Microorganisms (GCM) 10K type strain sequencing project: providing services to taxonomists for standard genome sequencing and annotation.</title>
        <authorList>
            <consortium name="The Broad Institute Genomics Platform"/>
            <consortium name="The Broad Institute Genome Sequencing Center for Infectious Disease"/>
            <person name="Wu L."/>
            <person name="Ma J."/>
        </authorList>
    </citation>
    <scope>NUCLEOTIDE SEQUENCE [LARGE SCALE GENOMIC DNA]</scope>
    <source>
        <strain evidence="4">CGMCC 4.7682</strain>
    </source>
</reference>
<gene>
    <name evidence="3" type="ORF">ACFORO_10680</name>
</gene>
<dbReference type="InterPro" id="IPR002213">
    <property type="entry name" value="UDP_glucos_trans"/>
</dbReference>